<protein>
    <submittedName>
        <fullName evidence="1">DUF3460 domain-containing protein</fullName>
    </submittedName>
</protein>
<keyword evidence="2" id="KW-1185">Reference proteome</keyword>
<dbReference type="Pfam" id="PF11943">
    <property type="entry name" value="DUF3460"/>
    <property type="match status" value="1"/>
</dbReference>
<dbReference type="EMBL" id="CP029210">
    <property type="protein sequence ID" value="AWI53893.1"/>
    <property type="molecule type" value="Genomic_DNA"/>
</dbReference>
<gene>
    <name evidence="1" type="ORF">DEH84_10975</name>
</gene>
<dbReference type="AlphaFoldDB" id="A0A2U8FS69"/>
<dbReference type="InterPro" id="IPR021853">
    <property type="entry name" value="DUF3460"/>
</dbReference>
<name>A0A2U8FS69_9BURK</name>
<accession>A0A2U8FS69</accession>
<evidence type="ECO:0000313" key="2">
    <source>
        <dbReference type="Proteomes" id="UP000244892"/>
    </source>
</evidence>
<dbReference type="OrthoDB" id="5296692at2"/>
<dbReference type="Proteomes" id="UP000244892">
    <property type="component" value="Chromosome"/>
</dbReference>
<organism evidence="1 2">
    <name type="scientific">Aquabacterium olei</name>
    <dbReference type="NCBI Taxonomy" id="1296669"/>
    <lineage>
        <taxon>Bacteria</taxon>
        <taxon>Pseudomonadati</taxon>
        <taxon>Pseudomonadota</taxon>
        <taxon>Betaproteobacteria</taxon>
        <taxon>Burkholderiales</taxon>
        <taxon>Aquabacterium</taxon>
    </lineage>
</organism>
<dbReference type="KEGG" id="aon:DEH84_10975"/>
<reference evidence="1 2" key="1">
    <citation type="submission" date="2018-05" db="EMBL/GenBank/DDBJ databases">
        <title>complete genome sequence of Aquabacterium olei NBRC 110486.</title>
        <authorList>
            <person name="Tang B."/>
            <person name="Chang J."/>
            <person name="Zhang L."/>
            <person name="Yang H."/>
        </authorList>
    </citation>
    <scope>NUCLEOTIDE SEQUENCE [LARGE SCALE GENOMIC DNA]</scope>
    <source>
        <strain evidence="1 2">NBRC 110486</strain>
    </source>
</reference>
<dbReference type="RefSeq" id="WP_109036890.1">
    <property type="nucleotide sequence ID" value="NZ_CP029210.1"/>
</dbReference>
<sequence>MPLFWKPYKSDATQFIDSLKQRDPQLEARQREGRGLLWDKAIDREAQQDWREARVPQKPYVYQTKA</sequence>
<evidence type="ECO:0000313" key="1">
    <source>
        <dbReference type="EMBL" id="AWI53893.1"/>
    </source>
</evidence>
<proteinExistence type="predicted"/>